<sequence>MNRAPLTAIVLSALLLAGCSSAGEETPQSAPQSSTPTSTTNPNEAACAEFADATLDVGQAVVDSRADELDIPATYDEVALAANGDVKERILVLIDELPDPPHMIGWMDNREAYSDDVEAVARACEAEGFSIQVATLVAANG</sequence>
<accession>A0ABQ2MX44</accession>
<keyword evidence="2" id="KW-0732">Signal</keyword>
<dbReference type="EMBL" id="BMMQ01000001">
    <property type="protein sequence ID" value="GGO59140.1"/>
    <property type="molecule type" value="Genomic_DNA"/>
</dbReference>
<evidence type="ECO:0000313" key="3">
    <source>
        <dbReference type="EMBL" id="GGO59140.1"/>
    </source>
</evidence>
<feature type="signal peptide" evidence="2">
    <location>
        <begin position="1"/>
        <end position="22"/>
    </location>
</feature>
<organism evidence="3 4">
    <name type="scientific">Microbacterium nanhaiense</name>
    <dbReference type="NCBI Taxonomy" id="1301026"/>
    <lineage>
        <taxon>Bacteria</taxon>
        <taxon>Bacillati</taxon>
        <taxon>Actinomycetota</taxon>
        <taxon>Actinomycetes</taxon>
        <taxon>Micrococcales</taxon>
        <taxon>Microbacteriaceae</taxon>
        <taxon>Microbacterium</taxon>
    </lineage>
</organism>
<evidence type="ECO:0008006" key="5">
    <source>
        <dbReference type="Google" id="ProtNLM"/>
    </source>
</evidence>
<name>A0ABQ2MX44_9MICO</name>
<gene>
    <name evidence="3" type="ORF">GCM10010910_01400</name>
</gene>
<evidence type="ECO:0000313" key="4">
    <source>
        <dbReference type="Proteomes" id="UP000638043"/>
    </source>
</evidence>
<dbReference type="Proteomes" id="UP000638043">
    <property type="component" value="Unassembled WGS sequence"/>
</dbReference>
<dbReference type="RefSeq" id="WP_188699435.1">
    <property type="nucleotide sequence ID" value="NZ_BMMQ01000001.1"/>
</dbReference>
<feature type="chain" id="PRO_5046377163" description="Lipoprotein" evidence="2">
    <location>
        <begin position="23"/>
        <end position="141"/>
    </location>
</feature>
<dbReference type="PROSITE" id="PS51257">
    <property type="entry name" value="PROKAR_LIPOPROTEIN"/>
    <property type="match status" value="1"/>
</dbReference>
<protein>
    <recommendedName>
        <fullName evidence="5">Lipoprotein</fullName>
    </recommendedName>
</protein>
<comment type="caution">
    <text evidence="3">The sequence shown here is derived from an EMBL/GenBank/DDBJ whole genome shotgun (WGS) entry which is preliminary data.</text>
</comment>
<evidence type="ECO:0000256" key="2">
    <source>
        <dbReference type="SAM" id="SignalP"/>
    </source>
</evidence>
<reference evidence="4" key="1">
    <citation type="journal article" date="2019" name="Int. J. Syst. Evol. Microbiol.">
        <title>The Global Catalogue of Microorganisms (GCM) 10K type strain sequencing project: providing services to taxonomists for standard genome sequencing and annotation.</title>
        <authorList>
            <consortium name="The Broad Institute Genomics Platform"/>
            <consortium name="The Broad Institute Genome Sequencing Center for Infectious Disease"/>
            <person name="Wu L."/>
            <person name="Ma J."/>
        </authorList>
    </citation>
    <scope>NUCLEOTIDE SEQUENCE [LARGE SCALE GENOMIC DNA]</scope>
    <source>
        <strain evidence="4">CGMCC 4.7181</strain>
    </source>
</reference>
<feature type="region of interest" description="Disordered" evidence="1">
    <location>
        <begin position="22"/>
        <end position="44"/>
    </location>
</feature>
<evidence type="ECO:0000256" key="1">
    <source>
        <dbReference type="SAM" id="MobiDB-lite"/>
    </source>
</evidence>
<keyword evidence="4" id="KW-1185">Reference proteome</keyword>
<proteinExistence type="predicted"/>